<sequence length="309" mass="31636">MALENTTTNTVNTGFNALVSKLGLHSGFNENETTNSTVTSATTAGEAATSGQSLPSLFSSLLTLQSPTNETTSATNVTGGNNEVIDATGLAGDALSTLATVNNIGDALSDDAIVAMQGTLLTALQNNVFQALASNSDTVENTTNTVVTDSDTLNADQDAPSPTLFDSLYTNAFGEDGLNLKDGFDVLNIANHLPVVSDIYEATTSNHTAAAASLAGSFLYGGIGGLMFNAIDLAVENVTGQSISNNVWSMGQSLLSTSLSDISADATGTSQTAADNALASMSIETDDVATKIADKAANATYQFVQRGLY</sequence>
<organism evidence="1 2">
    <name type="scientific">Alteromonas portus</name>
    <dbReference type="NCBI Taxonomy" id="2565549"/>
    <lineage>
        <taxon>Bacteria</taxon>
        <taxon>Pseudomonadati</taxon>
        <taxon>Pseudomonadota</taxon>
        <taxon>Gammaproteobacteria</taxon>
        <taxon>Alteromonadales</taxon>
        <taxon>Alteromonadaceae</taxon>
        <taxon>Alteromonas/Salinimonas group</taxon>
        <taxon>Alteromonas</taxon>
    </lineage>
</organism>
<reference evidence="1 2" key="1">
    <citation type="submission" date="2019-04" db="EMBL/GenBank/DDBJ databases">
        <title>Alteromonas portus sp. nov., an alginate lyase-excreting marine bacterium.</title>
        <authorList>
            <person name="Huang H."/>
            <person name="Mo K."/>
            <person name="Bao S."/>
        </authorList>
    </citation>
    <scope>NUCLEOTIDE SEQUENCE [LARGE SCALE GENOMIC DNA]</scope>
    <source>
        <strain evidence="1 2">HB161718</strain>
    </source>
</reference>
<dbReference type="OrthoDB" id="5769175at2"/>
<dbReference type="Proteomes" id="UP000305471">
    <property type="component" value="Unassembled WGS sequence"/>
</dbReference>
<dbReference type="RefSeq" id="WP_136783588.1">
    <property type="nucleotide sequence ID" value="NZ_SWCO01000011.1"/>
</dbReference>
<evidence type="ECO:0000313" key="2">
    <source>
        <dbReference type="Proteomes" id="UP000305471"/>
    </source>
</evidence>
<gene>
    <name evidence="1" type="ORF">E5672_18205</name>
</gene>
<dbReference type="EMBL" id="SWCO01000011">
    <property type="protein sequence ID" value="TKB01158.1"/>
    <property type="molecule type" value="Genomic_DNA"/>
</dbReference>
<proteinExistence type="predicted"/>
<name>A0A4U0ZAT0_9ALTE</name>
<dbReference type="AlphaFoldDB" id="A0A4U0ZAT0"/>
<keyword evidence="2" id="KW-1185">Reference proteome</keyword>
<accession>A0A4U0ZAT0</accession>
<comment type="caution">
    <text evidence="1">The sequence shown here is derived from an EMBL/GenBank/DDBJ whole genome shotgun (WGS) entry which is preliminary data.</text>
</comment>
<evidence type="ECO:0000313" key="1">
    <source>
        <dbReference type="EMBL" id="TKB01158.1"/>
    </source>
</evidence>
<protein>
    <submittedName>
        <fullName evidence="1">Uncharacterized protein</fullName>
    </submittedName>
</protein>